<gene>
    <name evidence="5" type="ORF">ACFOZ4_18470</name>
</gene>
<dbReference type="EMBL" id="JBHSAY010000009">
    <property type="protein sequence ID" value="MFC4132598.1"/>
    <property type="molecule type" value="Genomic_DNA"/>
</dbReference>
<sequence length="365" mass="38946">MRIVRLANFVTPRSGGLRTALRELGVGYAAAGHEPILVVPGERAADEQHPQGRVVTLPGPVVPGLGGYRVLLNKKELVRTLTELKPDSLEVSDRTTLRWTGAWAQEQRIGSVMVSHESLNGLLRVTRLPGGVRRRLATSLNRATARAYDRIVCTTEWAADEFHHAGAANVVQVPLGVDLDHFHPGRRSAELRTSLAEPDEILLVCATRLSVEKRPQRALTTLAALRARGVPARLVIVGDGPLRTRLTKAAEGLPVSFTGWISDRAELAALQATADVVLAPGPIETFGLAALEASACGTPVVASASSALSGVLGSAGASAPGEDFSAEVLSLLGRPDARERARRRAEEFSWAAAVRGFLRVHEDLP</sequence>
<name>A0ABV8LPY6_9ACTN</name>
<dbReference type="Proteomes" id="UP001595816">
    <property type="component" value="Unassembled WGS sequence"/>
</dbReference>
<comment type="caution">
    <text evidence="5">The sequence shown here is derived from an EMBL/GenBank/DDBJ whole genome shotgun (WGS) entry which is preliminary data.</text>
</comment>
<dbReference type="Pfam" id="PF00534">
    <property type="entry name" value="Glycos_transf_1"/>
    <property type="match status" value="1"/>
</dbReference>
<evidence type="ECO:0000259" key="4">
    <source>
        <dbReference type="Pfam" id="PF13439"/>
    </source>
</evidence>
<feature type="domain" description="Glycosyltransferase subfamily 4-like N-terminal" evidence="4">
    <location>
        <begin position="15"/>
        <end position="180"/>
    </location>
</feature>
<keyword evidence="2 5" id="KW-0808">Transferase</keyword>
<reference evidence="6" key="1">
    <citation type="journal article" date="2019" name="Int. J. Syst. Evol. Microbiol.">
        <title>The Global Catalogue of Microorganisms (GCM) 10K type strain sequencing project: providing services to taxonomists for standard genome sequencing and annotation.</title>
        <authorList>
            <consortium name="The Broad Institute Genomics Platform"/>
            <consortium name="The Broad Institute Genome Sequencing Center for Infectious Disease"/>
            <person name="Wu L."/>
            <person name="Ma J."/>
        </authorList>
    </citation>
    <scope>NUCLEOTIDE SEQUENCE [LARGE SCALE GENOMIC DNA]</scope>
    <source>
        <strain evidence="6">CGMCC 4.7289</strain>
    </source>
</reference>
<protein>
    <submittedName>
        <fullName evidence="5">Glycosyltransferase</fullName>
        <ecNumber evidence="5">2.4.-.-</ecNumber>
    </submittedName>
</protein>
<proteinExistence type="predicted"/>
<dbReference type="PANTHER" id="PTHR45947">
    <property type="entry name" value="SULFOQUINOVOSYL TRANSFERASE SQD2"/>
    <property type="match status" value="1"/>
</dbReference>
<dbReference type="Gene3D" id="3.40.50.2000">
    <property type="entry name" value="Glycogen Phosphorylase B"/>
    <property type="match status" value="2"/>
</dbReference>
<dbReference type="RefSeq" id="WP_253752970.1">
    <property type="nucleotide sequence ID" value="NZ_JAMZDZ010000001.1"/>
</dbReference>
<evidence type="ECO:0000313" key="6">
    <source>
        <dbReference type="Proteomes" id="UP001595816"/>
    </source>
</evidence>
<accession>A0ABV8LPY6</accession>
<dbReference type="InterPro" id="IPR028098">
    <property type="entry name" value="Glyco_trans_4-like_N"/>
</dbReference>
<evidence type="ECO:0000256" key="2">
    <source>
        <dbReference type="ARBA" id="ARBA00022679"/>
    </source>
</evidence>
<dbReference type="EC" id="2.4.-.-" evidence="5"/>
<dbReference type="InterPro" id="IPR001296">
    <property type="entry name" value="Glyco_trans_1"/>
</dbReference>
<dbReference type="Pfam" id="PF13439">
    <property type="entry name" value="Glyco_transf_4"/>
    <property type="match status" value="1"/>
</dbReference>
<dbReference type="InterPro" id="IPR050194">
    <property type="entry name" value="Glycosyltransferase_grp1"/>
</dbReference>
<dbReference type="SUPFAM" id="SSF53756">
    <property type="entry name" value="UDP-Glycosyltransferase/glycogen phosphorylase"/>
    <property type="match status" value="1"/>
</dbReference>
<dbReference type="PANTHER" id="PTHR45947:SF3">
    <property type="entry name" value="SULFOQUINOVOSYL TRANSFERASE SQD2"/>
    <property type="match status" value="1"/>
</dbReference>
<evidence type="ECO:0000313" key="5">
    <source>
        <dbReference type="EMBL" id="MFC4132598.1"/>
    </source>
</evidence>
<keyword evidence="1 5" id="KW-0328">Glycosyltransferase</keyword>
<dbReference type="GO" id="GO:0016757">
    <property type="term" value="F:glycosyltransferase activity"/>
    <property type="evidence" value="ECO:0007669"/>
    <property type="project" value="UniProtKB-KW"/>
</dbReference>
<feature type="domain" description="Glycosyl transferase family 1" evidence="3">
    <location>
        <begin position="194"/>
        <end position="347"/>
    </location>
</feature>
<evidence type="ECO:0000256" key="1">
    <source>
        <dbReference type="ARBA" id="ARBA00022676"/>
    </source>
</evidence>
<evidence type="ECO:0000259" key="3">
    <source>
        <dbReference type="Pfam" id="PF00534"/>
    </source>
</evidence>
<organism evidence="5 6">
    <name type="scientific">Hamadaea flava</name>
    <dbReference type="NCBI Taxonomy" id="1742688"/>
    <lineage>
        <taxon>Bacteria</taxon>
        <taxon>Bacillati</taxon>
        <taxon>Actinomycetota</taxon>
        <taxon>Actinomycetes</taxon>
        <taxon>Micromonosporales</taxon>
        <taxon>Micromonosporaceae</taxon>
        <taxon>Hamadaea</taxon>
    </lineage>
</organism>
<keyword evidence="6" id="KW-1185">Reference proteome</keyword>